<evidence type="ECO:0000256" key="1">
    <source>
        <dbReference type="SAM" id="MobiDB-lite"/>
    </source>
</evidence>
<keyword evidence="5" id="KW-1185">Reference proteome</keyword>
<dbReference type="AlphaFoldDB" id="A0A502CXA0"/>
<evidence type="ECO:0000259" key="3">
    <source>
        <dbReference type="Pfam" id="PF20059"/>
    </source>
</evidence>
<comment type="caution">
    <text evidence="4">The sequence shown here is derived from an EMBL/GenBank/DDBJ whole genome shotgun (WGS) entry which is preliminary data.</text>
</comment>
<organism evidence="4 5">
    <name type="scientific">Pedococcus bigeumensis</name>
    <dbReference type="NCBI Taxonomy" id="433644"/>
    <lineage>
        <taxon>Bacteria</taxon>
        <taxon>Bacillati</taxon>
        <taxon>Actinomycetota</taxon>
        <taxon>Actinomycetes</taxon>
        <taxon>Micrococcales</taxon>
        <taxon>Intrasporangiaceae</taxon>
        <taxon>Pedococcus</taxon>
    </lineage>
</organism>
<dbReference type="OrthoDB" id="4775046at2"/>
<dbReference type="EMBL" id="RCZM01000003">
    <property type="protein sequence ID" value="TPG17294.1"/>
    <property type="molecule type" value="Genomic_DNA"/>
</dbReference>
<evidence type="ECO:0000313" key="4">
    <source>
        <dbReference type="EMBL" id="TPG17294.1"/>
    </source>
</evidence>
<keyword evidence="2" id="KW-1133">Transmembrane helix</keyword>
<evidence type="ECO:0000256" key="2">
    <source>
        <dbReference type="SAM" id="Phobius"/>
    </source>
</evidence>
<feature type="transmembrane region" description="Helical" evidence="2">
    <location>
        <begin position="31"/>
        <end position="50"/>
    </location>
</feature>
<gene>
    <name evidence="4" type="ORF">EAH86_11130</name>
</gene>
<dbReference type="Proteomes" id="UP000317722">
    <property type="component" value="Unassembled WGS sequence"/>
</dbReference>
<evidence type="ECO:0000313" key="5">
    <source>
        <dbReference type="Proteomes" id="UP000317722"/>
    </source>
</evidence>
<feature type="region of interest" description="Disordered" evidence="1">
    <location>
        <begin position="58"/>
        <end position="86"/>
    </location>
</feature>
<reference evidence="4 5" key="1">
    <citation type="journal article" date="2019" name="Environ. Microbiol.">
        <title>Species interactions and distinct microbial communities in high Arctic permafrost affected cryosols are associated with the CH4 and CO2 gas fluxes.</title>
        <authorList>
            <person name="Altshuler I."/>
            <person name="Hamel J."/>
            <person name="Turney S."/>
            <person name="Magnuson E."/>
            <person name="Levesque R."/>
            <person name="Greer C."/>
            <person name="Whyte L.G."/>
        </authorList>
    </citation>
    <scope>NUCLEOTIDE SEQUENCE [LARGE SCALE GENOMIC DNA]</scope>
    <source>
        <strain evidence="4 5">S9.3A</strain>
    </source>
</reference>
<dbReference type="RefSeq" id="WP_140740499.1">
    <property type="nucleotide sequence ID" value="NZ_RCZM01000003.1"/>
</dbReference>
<keyword evidence="2" id="KW-0472">Membrane</keyword>
<sequence length="86" mass="8902">MYIGVGIFLIVVGAILTFALNASVDAINLGMIGWICMAAGVLAILLSLVVTNRRGVGGAGYSSRRVSHTDPATGTQVDEVEVDPRA</sequence>
<dbReference type="InterPro" id="IPR045597">
    <property type="entry name" value="DUF6458"/>
</dbReference>
<dbReference type="Pfam" id="PF20059">
    <property type="entry name" value="DUF6458"/>
    <property type="match status" value="1"/>
</dbReference>
<keyword evidence="2" id="KW-0812">Transmembrane</keyword>
<protein>
    <recommendedName>
        <fullName evidence="3">DUF6458 domain-containing protein</fullName>
    </recommendedName>
</protein>
<proteinExistence type="predicted"/>
<accession>A0A502CXA0</accession>
<name>A0A502CXA0_9MICO</name>
<feature type="domain" description="DUF6458" evidence="3">
    <location>
        <begin position="1"/>
        <end position="54"/>
    </location>
</feature>